<dbReference type="Proteomes" id="UP001232156">
    <property type="component" value="Unassembled WGS sequence"/>
</dbReference>
<keyword evidence="1" id="KW-0472">Membrane</keyword>
<gene>
    <name evidence="2" type="ORF">Q8947_05660</name>
</gene>
<proteinExistence type="predicted"/>
<accession>A0ABU1D517</accession>
<dbReference type="RefSeq" id="WP_347286670.1">
    <property type="nucleotide sequence ID" value="NZ_JAUZQE010000009.1"/>
</dbReference>
<sequence>MPDPTPADFTPRRVNDTESKRKRLRVARRRATGLLVLFGVVYVLATHFGAVHGSLAWVAAFSEAALVGALADWYAVVALFRHPLGIRRLPHTAIIPRNKDRIADNLGEFIQGEFFSRDRIVTVIDAIDPARRAAAWLRTPANAEKVASWLRNGVRNAGGLLNEDEVRGYLQRAVSRHILATDLAALAGRILASLTRSGRHHEVLNLLLRYTAGQLRRPELQQTLNSLFAEKLPLYFPRLKHWAGTKGGEFTARTLAELLEEVEQTPDHALRAHFEAWLQEFTHALQHDPDYRWRLETLSRKVAQHPALHRYVDEVWTEWRAAATRDLHAPDSRFEAFLARQVLRFGEVLDNDDAMRAWVNARARRYAPQLVERHRARLGRFIADKMKEWNESELVDKLELNIGADLQYIRINGALVGGAVGLVIHAASRYL</sequence>
<dbReference type="Pfam" id="PF04286">
    <property type="entry name" value="DUF445"/>
    <property type="match status" value="1"/>
</dbReference>
<evidence type="ECO:0000313" key="3">
    <source>
        <dbReference type="Proteomes" id="UP001232156"/>
    </source>
</evidence>
<name>A0ABU1D517_9BURK</name>
<keyword evidence="1" id="KW-1133">Transmembrane helix</keyword>
<keyword evidence="3" id="KW-1185">Reference proteome</keyword>
<dbReference type="PANTHER" id="PTHR38442">
    <property type="entry name" value="INNER MEMBRANE PROTEIN-RELATED"/>
    <property type="match status" value="1"/>
</dbReference>
<evidence type="ECO:0000313" key="2">
    <source>
        <dbReference type="EMBL" id="MDR4125466.1"/>
    </source>
</evidence>
<dbReference type="EMBL" id="JAUZQE010000009">
    <property type="protein sequence ID" value="MDR4125466.1"/>
    <property type="molecule type" value="Genomic_DNA"/>
</dbReference>
<feature type="transmembrane region" description="Helical" evidence="1">
    <location>
        <begin position="31"/>
        <end position="50"/>
    </location>
</feature>
<dbReference type="PANTHER" id="PTHR38442:SF1">
    <property type="entry name" value="INNER MEMBRANE PROTEIN"/>
    <property type="match status" value="1"/>
</dbReference>
<dbReference type="InterPro" id="IPR007383">
    <property type="entry name" value="DUF445"/>
</dbReference>
<comment type="caution">
    <text evidence="2">The sequence shown here is derived from an EMBL/GenBank/DDBJ whole genome shotgun (WGS) entry which is preliminary data.</text>
</comment>
<protein>
    <submittedName>
        <fullName evidence="2">DUF445 domain-containing protein</fullName>
    </submittedName>
</protein>
<keyword evidence="1" id="KW-0812">Transmembrane</keyword>
<organism evidence="2 3">
    <name type="scientific">Yanghanlia caeni</name>
    <dbReference type="NCBI Taxonomy" id="3064283"/>
    <lineage>
        <taxon>Bacteria</taxon>
        <taxon>Pseudomonadati</taxon>
        <taxon>Pseudomonadota</taxon>
        <taxon>Betaproteobacteria</taxon>
        <taxon>Burkholderiales</taxon>
        <taxon>Alcaligenaceae</taxon>
        <taxon>Yanghanlia</taxon>
    </lineage>
</organism>
<evidence type="ECO:0000256" key="1">
    <source>
        <dbReference type="SAM" id="Phobius"/>
    </source>
</evidence>
<reference evidence="2 3" key="1">
    <citation type="submission" date="2023-08" db="EMBL/GenBank/DDBJ databases">
        <title>Alcaligenaceae gen. nov., a novel taxon isolated from the sludge of Yixing Pesticide Factory.</title>
        <authorList>
            <person name="Ruan L."/>
        </authorList>
    </citation>
    <scope>NUCLEOTIDE SEQUENCE [LARGE SCALE GENOMIC DNA]</scope>
    <source>
        <strain evidence="2 3">LG-2</strain>
    </source>
</reference>
<feature type="transmembrane region" description="Helical" evidence="1">
    <location>
        <begin position="56"/>
        <end position="80"/>
    </location>
</feature>